<reference evidence="9 10" key="1">
    <citation type="submission" date="2018-01" db="EMBL/GenBank/DDBJ databases">
        <title>Draft genome sequence of Sphaerisporangium sp. 7K107.</title>
        <authorList>
            <person name="Sahin N."/>
            <person name="Saygin H."/>
            <person name="Ay H."/>
        </authorList>
    </citation>
    <scope>NUCLEOTIDE SEQUENCE [LARGE SCALE GENOMIC DNA]</scope>
    <source>
        <strain evidence="9 10">7K107</strain>
    </source>
</reference>
<evidence type="ECO:0000313" key="10">
    <source>
        <dbReference type="Proteomes" id="UP000248544"/>
    </source>
</evidence>
<dbReference type="InterPro" id="IPR007627">
    <property type="entry name" value="RNA_pol_sigma70_r2"/>
</dbReference>
<dbReference type="Gene3D" id="1.10.1740.10">
    <property type="match status" value="1"/>
</dbReference>
<comment type="caution">
    <text evidence="9">The sequence shown here is derived from an EMBL/GenBank/DDBJ whole genome shotgun (WGS) entry which is preliminary data.</text>
</comment>
<dbReference type="GO" id="GO:0006950">
    <property type="term" value="P:response to stress"/>
    <property type="evidence" value="ECO:0007669"/>
    <property type="project" value="UniProtKB-ARBA"/>
</dbReference>
<feature type="domain" description="RNA polymerase sigma factor 70 region 4 type 2" evidence="8">
    <location>
        <begin position="112"/>
        <end position="165"/>
    </location>
</feature>
<dbReference type="Pfam" id="PF04542">
    <property type="entry name" value="Sigma70_r2"/>
    <property type="match status" value="1"/>
</dbReference>
<accession>A0A2W2F546</accession>
<dbReference type="Proteomes" id="UP000248544">
    <property type="component" value="Unassembled WGS sequence"/>
</dbReference>
<proteinExistence type="inferred from homology"/>
<evidence type="ECO:0000256" key="6">
    <source>
        <dbReference type="RuleBase" id="RU000716"/>
    </source>
</evidence>
<dbReference type="Pfam" id="PF08281">
    <property type="entry name" value="Sigma70_r4_2"/>
    <property type="match status" value="1"/>
</dbReference>
<gene>
    <name evidence="9" type="ORF">C1I98_31010</name>
</gene>
<dbReference type="NCBIfam" id="TIGR02937">
    <property type="entry name" value="sigma70-ECF"/>
    <property type="match status" value="1"/>
</dbReference>
<evidence type="ECO:0000256" key="1">
    <source>
        <dbReference type="ARBA" id="ARBA00010641"/>
    </source>
</evidence>
<dbReference type="CDD" id="cd06171">
    <property type="entry name" value="Sigma70_r4"/>
    <property type="match status" value="1"/>
</dbReference>
<evidence type="ECO:0000259" key="8">
    <source>
        <dbReference type="Pfam" id="PF08281"/>
    </source>
</evidence>
<dbReference type="GO" id="GO:0016987">
    <property type="term" value="F:sigma factor activity"/>
    <property type="evidence" value="ECO:0007669"/>
    <property type="project" value="UniProtKB-KW"/>
</dbReference>
<dbReference type="PANTHER" id="PTHR43133">
    <property type="entry name" value="RNA POLYMERASE ECF-TYPE SIGMA FACTO"/>
    <property type="match status" value="1"/>
</dbReference>
<organism evidence="9 10">
    <name type="scientific">Spongiactinospora gelatinilytica</name>
    <dbReference type="NCBI Taxonomy" id="2666298"/>
    <lineage>
        <taxon>Bacteria</taxon>
        <taxon>Bacillati</taxon>
        <taxon>Actinomycetota</taxon>
        <taxon>Actinomycetes</taxon>
        <taxon>Streptosporangiales</taxon>
        <taxon>Streptosporangiaceae</taxon>
        <taxon>Spongiactinospora</taxon>
    </lineage>
</organism>
<dbReference type="InterPro" id="IPR000838">
    <property type="entry name" value="RNA_pol_sigma70_ECF_CS"/>
</dbReference>
<feature type="domain" description="RNA polymerase sigma-70 region 2" evidence="7">
    <location>
        <begin position="21"/>
        <end position="85"/>
    </location>
</feature>
<dbReference type="Gene3D" id="1.10.10.10">
    <property type="entry name" value="Winged helix-like DNA-binding domain superfamily/Winged helix DNA-binding domain"/>
    <property type="match status" value="1"/>
</dbReference>
<keyword evidence="10" id="KW-1185">Reference proteome</keyword>
<comment type="similarity">
    <text evidence="1 6">Belongs to the sigma-70 factor family. ECF subfamily.</text>
</comment>
<dbReference type="InterPro" id="IPR014284">
    <property type="entry name" value="RNA_pol_sigma-70_dom"/>
</dbReference>
<name>A0A2W2F546_9ACTN</name>
<dbReference type="GO" id="GO:0006352">
    <property type="term" value="P:DNA-templated transcription initiation"/>
    <property type="evidence" value="ECO:0007669"/>
    <property type="project" value="InterPro"/>
</dbReference>
<dbReference type="SUPFAM" id="SSF88659">
    <property type="entry name" value="Sigma3 and sigma4 domains of RNA polymerase sigma factors"/>
    <property type="match status" value="1"/>
</dbReference>
<dbReference type="EMBL" id="POUA01000347">
    <property type="protein sequence ID" value="PZG30611.1"/>
    <property type="molecule type" value="Genomic_DNA"/>
</dbReference>
<evidence type="ECO:0000256" key="4">
    <source>
        <dbReference type="ARBA" id="ARBA00023125"/>
    </source>
</evidence>
<dbReference type="InterPro" id="IPR013249">
    <property type="entry name" value="RNA_pol_sigma70_r4_t2"/>
</dbReference>
<dbReference type="PANTHER" id="PTHR43133:SF62">
    <property type="entry name" value="RNA POLYMERASE SIGMA FACTOR SIGZ"/>
    <property type="match status" value="1"/>
</dbReference>
<evidence type="ECO:0000256" key="3">
    <source>
        <dbReference type="ARBA" id="ARBA00023082"/>
    </source>
</evidence>
<dbReference type="InterPro" id="IPR013325">
    <property type="entry name" value="RNA_pol_sigma_r2"/>
</dbReference>
<dbReference type="InterPro" id="IPR013324">
    <property type="entry name" value="RNA_pol_sigma_r3/r4-like"/>
</dbReference>
<keyword evidence="4 6" id="KW-0238">DNA-binding</keyword>
<dbReference type="InterPro" id="IPR036388">
    <property type="entry name" value="WH-like_DNA-bd_sf"/>
</dbReference>
<keyword evidence="3 6" id="KW-0731">Sigma factor</keyword>
<dbReference type="AlphaFoldDB" id="A0A2W2F546"/>
<evidence type="ECO:0000256" key="5">
    <source>
        <dbReference type="ARBA" id="ARBA00023163"/>
    </source>
</evidence>
<dbReference type="GO" id="GO:0003677">
    <property type="term" value="F:DNA binding"/>
    <property type="evidence" value="ECO:0007669"/>
    <property type="project" value="UniProtKB-KW"/>
</dbReference>
<dbReference type="InterPro" id="IPR039425">
    <property type="entry name" value="RNA_pol_sigma-70-like"/>
</dbReference>
<evidence type="ECO:0000256" key="2">
    <source>
        <dbReference type="ARBA" id="ARBA00023015"/>
    </source>
</evidence>
<keyword evidence="2 6" id="KW-0805">Transcription regulation</keyword>
<dbReference type="SUPFAM" id="SSF88946">
    <property type="entry name" value="Sigma2 domain of RNA polymerase sigma factors"/>
    <property type="match status" value="1"/>
</dbReference>
<protein>
    <recommendedName>
        <fullName evidence="6">RNA polymerase sigma factor</fullName>
    </recommendedName>
</protein>
<evidence type="ECO:0000313" key="9">
    <source>
        <dbReference type="EMBL" id="PZG30611.1"/>
    </source>
</evidence>
<sequence length="178" mass="19937">MDDTLNARLAAGEADALGECYRAHAVLVRGYLRRFVPEQEVDDVVQIVFAEAWRSRLRFDPDRSLPAWLLGIAHKRAVDHLRARRPATLPLSAVPDATGCDGRVAGEELAVREEIHAAMARLPVAQRQAIELAYYGEFTQREIAERLRVPLGTVKARTTRGLHRLSVLLGAPRSWERP</sequence>
<keyword evidence="5 6" id="KW-0804">Transcription</keyword>
<evidence type="ECO:0000259" key="7">
    <source>
        <dbReference type="Pfam" id="PF04542"/>
    </source>
</evidence>
<dbReference type="PROSITE" id="PS01063">
    <property type="entry name" value="SIGMA70_ECF"/>
    <property type="match status" value="1"/>
</dbReference>